<dbReference type="InterPro" id="IPR001706">
    <property type="entry name" value="Ribosomal_bL35"/>
</dbReference>
<dbReference type="Gene3D" id="4.10.410.60">
    <property type="match status" value="1"/>
</dbReference>
<keyword evidence="7" id="KW-1185">Reference proteome</keyword>
<dbReference type="HAMAP" id="MF_00514">
    <property type="entry name" value="Ribosomal_bL35"/>
    <property type="match status" value="1"/>
</dbReference>
<dbReference type="InterPro" id="IPR037229">
    <property type="entry name" value="Ribosomal_bL35_sf"/>
</dbReference>
<dbReference type="SUPFAM" id="SSF143034">
    <property type="entry name" value="L35p-like"/>
    <property type="match status" value="1"/>
</dbReference>
<dbReference type="Proteomes" id="UP001185254">
    <property type="component" value="Unassembled WGS sequence"/>
</dbReference>
<gene>
    <name evidence="4" type="primary">rpmI</name>
    <name evidence="6" type="ORF">J2776_004362</name>
</gene>
<keyword evidence="3 4" id="KW-0687">Ribonucleoprotein</keyword>
<evidence type="ECO:0000313" key="7">
    <source>
        <dbReference type="Proteomes" id="UP001185254"/>
    </source>
</evidence>
<accession>A0ABU1L3D1</accession>
<evidence type="ECO:0000313" key="6">
    <source>
        <dbReference type="EMBL" id="MDR6377662.1"/>
    </source>
</evidence>
<proteinExistence type="inferred from homology"/>
<dbReference type="PANTHER" id="PTHR33343:SF1">
    <property type="entry name" value="LARGE RIBOSOMAL SUBUNIT PROTEIN BL35M"/>
    <property type="match status" value="1"/>
</dbReference>
<dbReference type="EMBL" id="JAVDQN010000003">
    <property type="protein sequence ID" value="MDR6377662.1"/>
    <property type="molecule type" value="Genomic_DNA"/>
</dbReference>
<dbReference type="PANTHER" id="PTHR33343">
    <property type="entry name" value="54S RIBOSOMAL PROTEIN BL35M"/>
    <property type="match status" value="1"/>
</dbReference>
<evidence type="ECO:0000256" key="3">
    <source>
        <dbReference type="ARBA" id="ARBA00023274"/>
    </source>
</evidence>
<dbReference type="GO" id="GO:0005840">
    <property type="term" value="C:ribosome"/>
    <property type="evidence" value="ECO:0007669"/>
    <property type="project" value="UniProtKB-KW"/>
</dbReference>
<name>A0ABU1L3D1_9BURK</name>
<keyword evidence="2 4" id="KW-0689">Ribosomal protein</keyword>
<evidence type="ECO:0000256" key="5">
    <source>
        <dbReference type="RuleBase" id="RU000568"/>
    </source>
</evidence>
<dbReference type="PRINTS" id="PR00064">
    <property type="entry name" value="RIBOSOMALL35"/>
</dbReference>
<evidence type="ECO:0000256" key="1">
    <source>
        <dbReference type="ARBA" id="ARBA00006598"/>
    </source>
</evidence>
<dbReference type="NCBIfam" id="TIGR00001">
    <property type="entry name" value="rpmI_bact"/>
    <property type="match status" value="1"/>
</dbReference>
<dbReference type="InterPro" id="IPR021137">
    <property type="entry name" value="Ribosomal_bL35-like"/>
</dbReference>
<comment type="caution">
    <text evidence="6">The sequence shown here is derived from an EMBL/GenBank/DDBJ whole genome shotgun (WGS) entry which is preliminary data.</text>
</comment>
<evidence type="ECO:0000256" key="2">
    <source>
        <dbReference type="ARBA" id="ARBA00022980"/>
    </source>
</evidence>
<evidence type="ECO:0000256" key="4">
    <source>
        <dbReference type="HAMAP-Rule" id="MF_00514"/>
    </source>
</evidence>
<reference evidence="6 7" key="1">
    <citation type="submission" date="2023-07" db="EMBL/GenBank/DDBJ databases">
        <title>Sorghum-associated microbial communities from plants grown in Nebraska, USA.</title>
        <authorList>
            <person name="Schachtman D."/>
        </authorList>
    </citation>
    <scope>NUCLEOTIDE SEQUENCE [LARGE SCALE GENOMIC DNA]</scope>
    <source>
        <strain evidence="6 7">DS1039</strain>
    </source>
</reference>
<dbReference type="Pfam" id="PF01632">
    <property type="entry name" value="Ribosomal_L35p"/>
    <property type="match status" value="1"/>
</dbReference>
<organism evidence="6 7">
    <name type="scientific">Paraburkholderia caledonica</name>
    <dbReference type="NCBI Taxonomy" id="134536"/>
    <lineage>
        <taxon>Bacteria</taxon>
        <taxon>Pseudomonadati</taxon>
        <taxon>Pseudomonadota</taxon>
        <taxon>Betaproteobacteria</taxon>
        <taxon>Burkholderiales</taxon>
        <taxon>Burkholderiaceae</taxon>
        <taxon>Paraburkholderia</taxon>
    </lineage>
</organism>
<dbReference type="PROSITE" id="PS00936">
    <property type="entry name" value="RIBOSOMAL_L35"/>
    <property type="match status" value="1"/>
</dbReference>
<dbReference type="InterPro" id="IPR018265">
    <property type="entry name" value="Ribosomal_bL35_CS"/>
</dbReference>
<protein>
    <recommendedName>
        <fullName evidence="4">Large ribosomal subunit protein bL35</fullName>
    </recommendedName>
</protein>
<comment type="similarity">
    <text evidence="1 4 5">Belongs to the bacterial ribosomal protein bL35 family.</text>
</comment>
<sequence length="139" mass="15213">MARVLVVKSRTMPRRVSGAASAGFETALMQMRAVSEKRLPAVLAVCIPSGMGFEGRVMAIWPTAHPYPSNNGVVMPKMKTKKSAAKRFVVRPGGTVKRGQAFKRHILTKKTTKNKRHLRGSTAVHDSDLNSVRAMLPFA</sequence>